<feature type="DNA-binding region" description="H-T-H motif" evidence="6">
    <location>
        <begin position="25"/>
        <end position="44"/>
    </location>
</feature>
<evidence type="ECO:0000256" key="1">
    <source>
        <dbReference type="ARBA" id="ARBA00002856"/>
    </source>
</evidence>
<keyword evidence="2" id="KW-0678">Repressor</keyword>
<comment type="function">
    <text evidence="1">TetR is the repressor of the tetracycline resistance element; its N-terminal region forms a helix-turn-helix structure and binds DNA. Binding of tetracycline to TetR reduces the repressor affinity for the tetracycline resistance gene (tetA) promoter operator sites.</text>
</comment>
<dbReference type="GO" id="GO:0000976">
    <property type="term" value="F:transcription cis-regulatory region binding"/>
    <property type="evidence" value="ECO:0007669"/>
    <property type="project" value="TreeGrafter"/>
</dbReference>
<dbReference type="GO" id="GO:0003700">
    <property type="term" value="F:DNA-binding transcription factor activity"/>
    <property type="evidence" value="ECO:0007669"/>
    <property type="project" value="TreeGrafter"/>
</dbReference>
<reference evidence="8 9" key="1">
    <citation type="submission" date="2019-10" db="EMBL/GenBank/DDBJ databases">
        <title>Complete genome sequence of Variovorax paradoxus 5C-2.</title>
        <authorList>
            <person name="Gogoleva N.E."/>
            <person name="Balkin A.S."/>
        </authorList>
    </citation>
    <scope>NUCLEOTIDE SEQUENCE [LARGE SCALE GENOMIC DNA]</scope>
    <source>
        <strain evidence="8 9">5C-2</strain>
    </source>
</reference>
<dbReference type="InterPro" id="IPR004111">
    <property type="entry name" value="Repressor_TetR_C"/>
</dbReference>
<dbReference type="InterPro" id="IPR050109">
    <property type="entry name" value="HTH-type_TetR-like_transc_reg"/>
</dbReference>
<dbReference type="PROSITE" id="PS01081">
    <property type="entry name" value="HTH_TETR_1"/>
    <property type="match status" value="1"/>
</dbReference>
<dbReference type="AlphaFoldDB" id="A0A5Q0LYE9"/>
<proteinExistence type="predicted"/>
<dbReference type="PANTHER" id="PTHR30055:SF151">
    <property type="entry name" value="TRANSCRIPTIONAL REGULATORY PROTEIN"/>
    <property type="match status" value="1"/>
</dbReference>
<dbReference type="InterPro" id="IPR001647">
    <property type="entry name" value="HTH_TetR"/>
</dbReference>
<dbReference type="SUPFAM" id="SSF48498">
    <property type="entry name" value="Tetracyclin repressor-like, C-terminal domain"/>
    <property type="match status" value="1"/>
</dbReference>
<dbReference type="Pfam" id="PF00440">
    <property type="entry name" value="TetR_N"/>
    <property type="match status" value="1"/>
</dbReference>
<keyword evidence="3" id="KW-0805">Transcription regulation</keyword>
<evidence type="ECO:0000256" key="5">
    <source>
        <dbReference type="ARBA" id="ARBA00023163"/>
    </source>
</evidence>
<evidence type="ECO:0000256" key="6">
    <source>
        <dbReference type="PROSITE-ProRule" id="PRU00335"/>
    </source>
</evidence>
<evidence type="ECO:0000256" key="2">
    <source>
        <dbReference type="ARBA" id="ARBA00022491"/>
    </source>
</evidence>
<dbReference type="PROSITE" id="PS50977">
    <property type="entry name" value="HTH_TETR_2"/>
    <property type="match status" value="1"/>
</dbReference>
<evidence type="ECO:0000256" key="4">
    <source>
        <dbReference type="ARBA" id="ARBA00023125"/>
    </source>
</evidence>
<gene>
    <name evidence="8" type="ORF">GFK26_01720</name>
</gene>
<evidence type="ECO:0000259" key="7">
    <source>
        <dbReference type="PROSITE" id="PS50977"/>
    </source>
</evidence>
<dbReference type="InterPro" id="IPR036271">
    <property type="entry name" value="Tet_transcr_reg_TetR-rel_C_sf"/>
</dbReference>
<dbReference type="EMBL" id="CP045644">
    <property type="protein sequence ID" value="QFZ81587.1"/>
    <property type="molecule type" value="Genomic_DNA"/>
</dbReference>
<dbReference type="Pfam" id="PF02909">
    <property type="entry name" value="TetR_C_1"/>
    <property type="match status" value="1"/>
</dbReference>
<dbReference type="SUPFAM" id="SSF46689">
    <property type="entry name" value="Homeodomain-like"/>
    <property type="match status" value="1"/>
</dbReference>
<dbReference type="InterPro" id="IPR009057">
    <property type="entry name" value="Homeodomain-like_sf"/>
</dbReference>
<dbReference type="PRINTS" id="PR00455">
    <property type="entry name" value="HTHTETR"/>
</dbReference>
<evidence type="ECO:0000256" key="3">
    <source>
        <dbReference type="ARBA" id="ARBA00023015"/>
    </source>
</evidence>
<dbReference type="PANTHER" id="PTHR30055">
    <property type="entry name" value="HTH-TYPE TRANSCRIPTIONAL REGULATOR RUTR"/>
    <property type="match status" value="1"/>
</dbReference>
<dbReference type="RefSeq" id="WP_153280582.1">
    <property type="nucleotide sequence ID" value="NZ_CP045644.1"/>
</dbReference>
<evidence type="ECO:0000313" key="8">
    <source>
        <dbReference type="EMBL" id="QFZ81587.1"/>
    </source>
</evidence>
<sequence length="206" mass="22849">MRIQRDQVISSALALLAEDGIEGLTLRKLALALQIQAPSLYWHFPNKQALIDGMADALVETVARDISPTQPWDDQARLIARELRQALLAHRDGARVFAGTYVVTDNVLRTSDALIGAFVRSGASAHRAANASLSLLYFILGFVMEEQALGIDSTMDVAVRKDAFFQLAQSKYPHCWEARHTFFSEDFDSRFSDGIDLFIAGFKSTL</sequence>
<protein>
    <submittedName>
        <fullName evidence="8">TetR family transcriptional regulator</fullName>
    </submittedName>
</protein>
<dbReference type="PRINTS" id="PR00400">
    <property type="entry name" value="TETREPRESSOR"/>
</dbReference>
<dbReference type="InterPro" id="IPR023772">
    <property type="entry name" value="DNA-bd_HTH_TetR-type_CS"/>
</dbReference>
<organism evidence="8 9">
    <name type="scientific">Variovorax paradoxus</name>
    <dbReference type="NCBI Taxonomy" id="34073"/>
    <lineage>
        <taxon>Bacteria</taxon>
        <taxon>Pseudomonadati</taxon>
        <taxon>Pseudomonadota</taxon>
        <taxon>Betaproteobacteria</taxon>
        <taxon>Burkholderiales</taxon>
        <taxon>Comamonadaceae</taxon>
        <taxon>Variovorax</taxon>
    </lineage>
</organism>
<evidence type="ECO:0000313" key="9">
    <source>
        <dbReference type="Proteomes" id="UP000326780"/>
    </source>
</evidence>
<name>A0A5Q0LYE9_VARPD</name>
<dbReference type="Gene3D" id="1.10.357.10">
    <property type="entry name" value="Tetracycline Repressor, domain 2"/>
    <property type="match status" value="1"/>
</dbReference>
<dbReference type="GO" id="GO:0046677">
    <property type="term" value="P:response to antibiotic"/>
    <property type="evidence" value="ECO:0007669"/>
    <property type="project" value="InterPro"/>
</dbReference>
<feature type="domain" description="HTH tetR-type" evidence="7">
    <location>
        <begin position="2"/>
        <end position="62"/>
    </location>
</feature>
<dbReference type="InterPro" id="IPR003012">
    <property type="entry name" value="Tet_transcr_reg_TetR"/>
</dbReference>
<keyword evidence="4 6" id="KW-0238">DNA-binding</keyword>
<dbReference type="Proteomes" id="UP000326780">
    <property type="component" value="Chromosome"/>
</dbReference>
<keyword evidence="5" id="KW-0804">Transcription</keyword>
<dbReference type="Gene3D" id="1.10.10.60">
    <property type="entry name" value="Homeodomain-like"/>
    <property type="match status" value="1"/>
</dbReference>
<accession>A0A5Q0LYE9</accession>
<dbReference type="GO" id="GO:0045892">
    <property type="term" value="P:negative regulation of DNA-templated transcription"/>
    <property type="evidence" value="ECO:0007669"/>
    <property type="project" value="InterPro"/>
</dbReference>